<reference evidence="1 2" key="1">
    <citation type="submission" date="2016-09" db="EMBL/GenBank/DDBJ databases">
        <title>Draft genome sequence of the soil isolate, Lysinibacillus fusiformis M5, a potential hypoxanthine producer.</title>
        <authorList>
            <person name="Gallegos-Monterrosa R."/>
            <person name="Maroti G."/>
            <person name="Balint B."/>
            <person name="Kovacs A.T."/>
        </authorList>
    </citation>
    <scope>NUCLEOTIDE SEQUENCE [LARGE SCALE GENOMIC DNA]</scope>
    <source>
        <strain evidence="1 2">M5</strain>
    </source>
</reference>
<dbReference type="RefSeq" id="WP_069479799.1">
    <property type="nucleotide sequence ID" value="NZ_CP130331.1"/>
</dbReference>
<accession>A0A1E4R241</accession>
<dbReference type="AlphaFoldDB" id="A0A1E4R241"/>
<dbReference type="EMBL" id="MECQ01000001">
    <property type="protein sequence ID" value="ODV54517.1"/>
    <property type="molecule type" value="Genomic_DNA"/>
</dbReference>
<dbReference type="Proteomes" id="UP000094784">
    <property type="component" value="Unassembled WGS sequence"/>
</dbReference>
<proteinExistence type="predicted"/>
<name>A0A1E4R241_9BACI</name>
<sequence>MKKQIEVIFEASPINITHDTYRRECSYTRGIHIEEQEFLAILSTMSRDSRLYFDFHNPRKEIKKGTYLNGHSGLAYNIFEYYKENFNIEITEIINGKDFYVKII</sequence>
<organism evidence="1 2">
    <name type="scientific">Lysinibacillus fusiformis</name>
    <dbReference type="NCBI Taxonomy" id="28031"/>
    <lineage>
        <taxon>Bacteria</taxon>
        <taxon>Bacillati</taxon>
        <taxon>Bacillota</taxon>
        <taxon>Bacilli</taxon>
        <taxon>Bacillales</taxon>
        <taxon>Bacillaceae</taxon>
        <taxon>Lysinibacillus</taxon>
    </lineage>
</organism>
<evidence type="ECO:0000313" key="1">
    <source>
        <dbReference type="EMBL" id="ODV54517.1"/>
    </source>
</evidence>
<dbReference type="OrthoDB" id="2735071at2"/>
<protein>
    <submittedName>
        <fullName evidence="1">Uncharacterized protein</fullName>
    </submittedName>
</protein>
<gene>
    <name evidence="1" type="ORF">BG258_00785</name>
</gene>
<comment type="caution">
    <text evidence="1">The sequence shown here is derived from an EMBL/GenBank/DDBJ whole genome shotgun (WGS) entry which is preliminary data.</text>
</comment>
<evidence type="ECO:0000313" key="2">
    <source>
        <dbReference type="Proteomes" id="UP000094784"/>
    </source>
</evidence>